<dbReference type="RefSeq" id="WP_042485601.1">
    <property type="nucleotide sequence ID" value="NZ_CAXOJJ010000004.1"/>
</dbReference>
<dbReference type="PROSITE" id="PS00061">
    <property type="entry name" value="ADH_SHORT"/>
    <property type="match status" value="1"/>
</dbReference>
<dbReference type="UniPathway" id="UPA00094"/>
<feature type="active site" description="Proton acceptor" evidence="6">
    <location>
        <position position="154"/>
    </location>
</feature>
<dbReference type="KEGG" id="afa:UZ73_11865"/>
<evidence type="ECO:0000256" key="7">
    <source>
        <dbReference type="PIRSR" id="PIRSR611284-2"/>
    </source>
</evidence>
<evidence type="ECO:0000256" key="6">
    <source>
        <dbReference type="PIRSR" id="PIRSR611284-1"/>
    </source>
</evidence>
<dbReference type="SMART" id="SM00822">
    <property type="entry name" value="PKS_KR"/>
    <property type="match status" value="1"/>
</dbReference>
<dbReference type="Pfam" id="PF13561">
    <property type="entry name" value="adh_short_C2"/>
    <property type="match status" value="1"/>
</dbReference>
<accession>A0A0S2JSN0</accession>
<keyword evidence="8" id="KW-0443">Lipid metabolism</keyword>
<reference evidence="11 13" key="3">
    <citation type="submission" date="2022-05" db="EMBL/GenBank/DDBJ databases">
        <title>Complete sequence of strain NY11312.</title>
        <authorList>
            <person name="Zhou D."/>
        </authorList>
    </citation>
    <scope>NUCLEOTIDE SEQUENCE [LARGE SCALE GENOMIC DNA]</scope>
    <source>
        <strain evidence="11 13">NY11312</strain>
    </source>
</reference>
<feature type="binding site" evidence="7">
    <location>
        <begin position="154"/>
        <end position="158"/>
    </location>
    <ligand>
        <name>NADP(+)</name>
        <dbReference type="ChEBI" id="CHEBI:58349"/>
    </ligand>
</feature>
<dbReference type="PRINTS" id="PR00080">
    <property type="entry name" value="SDRFAMILY"/>
</dbReference>
<evidence type="ECO:0000313" key="13">
    <source>
        <dbReference type="Proteomes" id="UP001211866"/>
    </source>
</evidence>
<dbReference type="Gene3D" id="3.40.50.720">
    <property type="entry name" value="NAD(P)-binding Rossmann-like Domain"/>
    <property type="match status" value="1"/>
</dbReference>
<evidence type="ECO:0000313" key="12">
    <source>
        <dbReference type="Proteomes" id="UP000245216"/>
    </source>
</evidence>
<feature type="binding site" evidence="7">
    <location>
        <position position="187"/>
    </location>
    <ligand>
        <name>NADP(+)</name>
        <dbReference type="ChEBI" id="CHEBI:58349"/>
    </ligand>
</feature>
<dbReference type="PRINTS" id="PR00081">
    <property type="entry name" value="GDHRDH"/>
</dbReference>
<feature type="binding site" evidence="7">
    <location>
        <position position="89"/>
    </location>
    <ligand>
        <name>NADP(+)</name>
        <dbReference type="ChEBI" id="CHEBI:58349"/>
    </ligand>
</feature>
<feature type="domain" description="Ketoreductase" evidence="9">
    <location>
        <begin position="6"/>
        <end position="185"/>
    </location>
</feature>
<dbReference type="InterPro" id="IPR011284">
    <property type="entry name" value="3oxo_ACP_reduc"/>
</dbReference>
<dbReference type="FunFam" id="3.40.50.720:FF:000115">
    <property type="entry name" value="3-oxoacyl-[acyl-carrier-protein] reductase FabG"/>
    <property type="match status" value="1"/>
</dbReference>
<name>A0A0M7F4E1_ALCFA</name>
<gene>
    <name evidence="11" type="primary">fabG</name>
    <name evidence="10" type="ORF">DF183_13095</name>
    <name evidence="11" type="ORF">M2J83_19825</name>
</gene>
<dbReference type="NCBIfam" id="NF009466">
    <property type="entry name" value="PRK12826.1-2"/>
    <property type="match status" value="1"/>
</dbReference>
<dbReference type="EMBL" id="CP096916">
    <property type="protein sequence ID" value="WBM38014.1"/>
    <property type="molecule type" value="Genomic_DNA"/>
</dbReference>
<dbReference type="InterPro" id="IPR036291">
    <property type="entry name" value="NAD(P)-bd_dom_sf"/>
</dbReference>
<evidence type="ECO:0000313" key="10">
    <source>
        <dbReference type="EMBL" id="PWE14081.1"/>
    </source>
</evidence>
<dbReference type="OrthoDB" id="8557335at2"/>
<keyword evidence="8" id="KW-0275">Fatty acid biosynthesis</keyword>
<keyword evidence="3 7" id="KW-0521">NADP</keyword>
<dbReference type="NCBIfam" id="TIGR01830">
    <property type="entry name" value="3oxo_ACP_reduc"/>
    <property type="match status" value="1"/>
</dbReference>
<dbReference type="CDD" id="cd05333">
    <property type="entry name" value="BKR_SDR_c"/>
    <property type="match status" value="1"/>
</dbReference>
<dbReference type="InterPro" id="IPR002347">
    <property type="entry name" value="SDR_fam"/>
</dbReference>
<comment type="pathway">
    <text evidence="8">Lipid metabolism; fatty acid biosynthesis.</text>
</comment>
<evidence type="ECO:0000256" key="3">
    <source>
        <dbReference type="ARBA" id="ARBA00022857"/>
    </source>
</evidence>
<dbReference type="GO" id="GO:0006633">
    <property type="term" value="P:fatty acid biosynthetic process"/>
    <property type="evidence" value="ECO:0007669"/>
    <property type="project" value="UniProtKB-UniPathway"/>
</dbReference>
<comment type="similarity">
    <text evidence="2 8">Belongs to the short-chain dehydrogenases/reductases (SDR) family.</text>
</comment>
<dbReference type="InterPro" id="IPR020904">
    <property type="entry name" value="Sc_DH/Rdtase_CS"/>
</dbReference>
<dbReference type="SUPFAM" id="SSF51735">
    <property type="entry name" value="NAD(P)-binding Rossmann-fold domains"/>
    <property type="match status" value="1"/>
</dbReference>
<reference evidence="10 12" key="1">
    <citation type="submission" date="2018-05" db="EMBL/GenBank/DDBJ databases">
        <title>Genome Sequence of an Efficient Indole-Degrading Bacterium, Alcaligenes sp.YBY.</title>
        <authorList>
            <person name="Yang B."/>
        </authorList>
    </citation>
    <scope>NUCLEOTIDE SEQUENCE [LARGE SCALE GENOMIC DNA]</scope>
    <source>
        <strain evidence="10 12">YBY</strain>
    </source>
</reference>
<dbReference type="AlphaFoldDB" id="A0A0M7F4E1"/>
<dbReference type="PANTHER" id="PTHR42760">
    <property type="entry name" value="SHORT-CHAIN DEHYDROGENASES/REDUCTASES FAMILY MEMBER"/>
    <property type="match status" value="1"/>
</dbReference>
<evidence type="ECO:0000256" key="5">
    <source>
        <dbReference type="ARBA" id="ARBA00048508"/>
    </source>
</evidence>
<dbReference type="PANTHER" id="PTHR42760:SF133">
    <property type="entry name" value="3-OXOACYL-[ACYL-CARRIER-PROTEIN] REDUCTASE"/>
    <property type="match status" value="1"/>
</dbReference>
<comment type="catalytic activity">
    <reaction evidence="5 8">
        <text>a (3R)-hydroxyacyl-[ACP] + NADP(+) = a 3-oxoacyl-[ACP] + NADPH + H(+)</text>
        <dbReference type="Rhea" id="RHEA:17397"/>
        <dbReference type="Rhea" id="RHEA-COMP:9916"/>
        <dbReference type="Rhea" id="RHEA-COMP:9945"/>
        <dbReference type="ChEBI" id="CHEBI:15378"/>
        <dbReference type="ChEBI" id="CHEBI:57783"/>
        <dbReference type="ChEBI" id="CHEBI:58349"/>
        <dbReference type="ChEBI" id="CHEBI:78776"/>
        <dbReference type="ChEBI" id="CHEBI:78827"/>
        <dbReference type="EC" id="1.1.1.100"/>
    </reaction>
</comment>
<accession>A0A0M7F4E1</accession>
<dbReference type="NCBIfam" id="NF004198">
    <property type="entry name" value="PRK05653.1-3"/>
    <property type="match status" value="1"/>
</dbReference>
<evidence type="ECO:0000256" key="8">
    <source>
        <dbReference type="RuleBase" id="RU366074"/>
    </source>
</evidence>
<dbReference type="Proteomes" id="UP000245216">
    <property type="component" value="Unassembled WGS sequence"/>
</dbReference>
<dbReference type="EC" id="1.1.1.100" evidence="8"/>
<evidence type="ECO:0000313" key="11">
    <source>
        <dbReference type="EMBL" id="WBM38014.1"/>
    </source>
</evidence>
<dbReference type="EMBL" id="QEXO01000003">
    <property type="protein sequence ID" value="PWE14081.1"/>
    <property type="molecule type" value="Genomic_DNA"/>
</dbReference>
<keyword evidence="8" id="KW-0276">Fatty acid metabolism</keyword>
<keyword evidence="13" id="KW-1185">Reference proteome</keyword>
<organism evidence="10 12">
    <name type="scientific">Alcaligenes faecalis</name>
    <dbReference type="NCBI Taxonomy" id="511"/>
    <lineage>
        <taxon>Bacteria</taxon>
        <taxon>Pseudomonadati</taxon>
        <taxon>Pseudomonadota</taxon>
        <taxon>Betaproteobacteria</taxon>
        <taxon>Burkholderiales</taxon>
        <taxon>Alcaligenaceae</taxon>
        <taxon>Alcaligenes</taxon>
    </lineage>
</organism>
<evidence type="ECO:0000256" key="4">
    <source>
        <dbReference type="ARBA" id="ARBA00023002"/>
    </source>
</evidence>
<dbReference type="InterPro" id="IPR057326">
    <property type="entry name" value="KR_dom"/>
</dbReference>
<dbReference type="GeneID" id="29368771"/>
<dbReference type="STRING" id="511.UZ73_11865"/>
<comment type="function">
    <text evidence="1 8">Catalyzes the NADPH-dependent reduction of beta-ketoacyl-ACP substrates to beta-hydroxyacyl-ACP products, the first reductive step in the elongation cycle of fatty acid biosynthesis.</text>
</comment>
<comment type="subunit">
    <text evidence="8">Homotetramer.</text>
</comment>
<keyword evidence="4 8" id="KW-0560">Oxidoreductase</keyword>
<reference evidence="10 12" key="2">
    <citation type="submission" date="2018-05" db="EMBL/GenBank/DDBJ databases">
        <authorList>
            <person name="Lanie J.A."/>
            <person name="Ng W.-L."/>
            <person name="Kazmierczak K.M."/>
            <person name="Andrzejewski T.M."/>
            <person name="Davidsen T.M."/>
            <person name="Wayne K.J."/>
            <person name="Tettelin H."/>
            <person name="Glass J.I."/>
            <person name="Rusch D."/>
            <person name="Podicherti R."/>
            <person name="Tsui H.-C.T."/>
            <person name="Winkler M.E."/>
        </authorList>
    </citation>
    <scope>NUCLEOTIDE SEQUENCE [LARGE SCALE GENOMIC DNA]</scope>
    <source>
        <strain evidence="10 12">YBY</strain>
    </source>
</reference>
<keyword evidence="8" id="KW-0444">Lipid biosynthesis</keyword>
<dbReference type="GO" id="GO:0051287">
    <property type="term" value="F:NAD binding"/>
    <property type="evidence" value="ECO:0007669"/>
    <property type="project" value="UniProtKB-UniRule"/>
</dbReference>
<sequence>MRLKDKVAVVTGSAAGIGLATARKFAQEGAIVVLCDRNADAVNQAAQSLSGNGVTAVGYTVDVTDRAQIDAMVAEVKQKFGRIDVLVNNAGITKDAKLVRMTEQQFDDVIDVNLKAVFNFTQAVAAVMLEQESGSILNASSVVGLYGNYGQTNYAASKFGVIGFTKTWARELGPKGIRVNAVCPGFIETDILKTIPEKVLQGFRDHCWLRRMGKPEEIANVYAFLASDEASFINGTTLEVSGGLTV</sequence>
<dbReference type="GO" id="GO:0048038">
    <property type="term" value="F:quinone binding"/>
    <property type="evidence" value="ECO:0007669"/>
    <property type="project" value="TreeGrafter"/>
</dbReference>
<evidence type="ECO:0000256" key="2">
    <source>
        <dbReference type="ARBA" id="ARBA00006484"/>
    </source>
</evidence>
<evidence type="ECO:0000259" key="9">
    <source>
        <dbReference type="SMART" id="SM00822"/>
    </source>
</evidence>
<protein>
    <recommendedName>
        <fullName evidence="8">3-oxoacyl-[acyl-carrier-protein] reductase</fullName>
        <ecNumber evidence="8">1.1.1.100</ecNumber>
    </recommendedName>
</protein>
<dbReference type="GO" id="GO:0004316">
    <property type="term" value="F:3-oxoacyl-[acyl-carrier-protein] reductase (NADPH) activity"/>
    <property type="evidence" value="ECO:0007669"/>
    <property type="project" value="UniProtKB-UniRule"/>
</dbReference>
<dbReference type="NCBIfam" id="NF005559">
    <property type="entry name" value="PRK07231.1"/>
    <property type="match status" value="1"/>
</dbReference>
<dbReference type="Proteomes" id="UP001211866">
    <property type="component" value="Chromosome"/>
</dbReference>
<proteinExistence type="inferred from homology"/>
<evidence type="ECO:0000256" key="1">
    <source>
        <dbReference type="ARBA" id="ARBA00002607"/>
    </source>
</evidence>